<dbReference type="AlphaFoldDB" id="A0ABD5W8Y1"/>
<accession>A0ABD5W8Y1</accession>
<sequence>GAGRASGPADRASGGGSHAARDDLPIEYAEGATGGVDDGREAVVAADADALGDGVTPARLRGDVRGVPPVLDALPDYDQPHHLLVLRGAEPVAGDADPRLRGEAAAVCTDTAVVVVVDGDDGGRLTVPYDSLTAVGRRGDAVVLDAGATTYRLQLPRTHDDDAAVEAAVAFLERELR</sequence>
<evidence type="ECO:0000256" key="1">
    <source>
        <dbReference type="SAM" id="MobiDB-lite"/>
    </source>
</evidence>
<reference evidence="2 3" key="1">
    <citation type="journal article" date="2019" name="Int. J. Syst. Evol. Microbiol.">
        <title>The Global Catalogue of Microorganisms (GCM) 10K type strain sequencing project: providing services to taxonomists for standard genome sequencing and annotation.</title>
        <authorList>
            <consortium name="The Broad Institute Genomics Platform"/>
            <consortium name="The Broad Institute Genome Sequencing Center for Infectious Disease"/>
            <person name="Wu L."/>
            <person name="Ma J."/>
        </authorList>
    </citation>
    <scope>NUCLEOTIDE SEQUENCE [LARGE SCALE GENOMIC DNA]</scope>
    <source>
        <strain evidence="2 3">DT31</strain>
    </source>
</reference>
<evidence type="ECO:0000313" key="3">
    <source>
        <dbReference type="Proteomes" id="UP001596461"/>
    </source>
</evidence>
<dbReference type="RefSeq" id="WP_390210236.1">
    <property type="nucleotide sequence ID" value="NZ_JBHTAH010000005.1"/>
</dbReference>
<feature type="non-terminal residue" evidence="2">
    <location>
        <position position="1"/>
    </location>
</feature>
<evidence type="ECO:0000313" key="2">
    <source>
        <dbReference type="EMBL" id="MFC7069388.1"/>
    </source>
</evidence>
<keyword evidence="3" id="KW-1185">Reference proteome</keyword>
<name>A0ABD5W8Y1_9EURY</name>
<gene>
    <name evidence="2" type="ORF">ACFQL9_07015</name>
</gene>
<comment type="caution">
    <text evidence="2">The sequence shown here is derived from an EMBL/GenBank/DDBJ whole genome shotgun (WGS) entry which is preliminary data.</text>
</comment>
<dbReference type="Proteomes" id="UP001596461">
    <property type="component" value="Unassembled WGS sequence"/>
</dbReference>
<proteinExistence type="predicted"/>
<feature type="region of interest" description="Disordered" evidence="1">
    <location>
        <begin position="1"/>
        <end position="25"/>
    </location>
</feature>
<dbReference type="EMBL" id="JBHTAH010000005">
    <property type="protein sequence ID" value="MFC7069388.1"/>
    <property type="molecule type" value="Genomic_DNA"/>
</dbReference>
<organism evidence="2 3">
    <name type="scientific">Halobaculum lipolyticum</name>
    <dbReference type="NCBI Taxonomy" id="3032001"/>
    <lineage>
        <taxon>Archaea</taxon>
        <taxon>Methanobacteriati</taxon>
        <taxon>Methanobacteriota</taxon>
        <taxon>Stenosarchaea group</taxon>
        <taxon>Halobacteria</taxon>
        <taxon>Halobacteriales</taxon>
        <taxon>Haloferacaceae</taxon>
        <taxon>Halobaculum</taxon>
    </lineage>
</organism>
<protein>
    <submittedName>
        <fullName evidence="2">Uncharacterized protein</fullName>
    </submittedName>
</protein>